<accession>D2RK20</accession>
<dbReference type="KEGG" id="afn:Acfer_1052"/>
<dbReference type="OrthoDB" id="309035at2"/>
<dbReference type="GeneID" id="78335801"/>
<reference evidence="1 2" key="1">
    <citation type="journal article" date="2010" name="Stand. Genomic Sci.">
        <title>Complete genome sequence of Acidaminococcus fermentans type strain (VR4).</title>
        <authorList>
            <person name="Chang Y.J."/>
            <person name="Pukall R."/>
            <person name="Saunders E."/>
            <person name="Lapidus A."/>
            <person name="Copeland A."/>
            <person name="Nolan M."/>
            <person name="Glavina Del Rio T."/>
            <person name="Lucas S."/>
            <person name="Chen F."/>
            <person name="Tice H."/>
            <person name="Cheng J.F."/>
            <person name="Han C."/>
            <person name="Detter J.C."/>
            <person name="Bruce D."/>
            <person name="Goodwin L."/>
            <person name="Pitluck S."/>
            <person name="Mikhailova N."/>
            <person name="Liolios K."/>
            <person name="Pati A."/>
            <person name="Ivanova N."/>
            <person name="Mavromatis K."/>
            <person name="Chen A."/>
            <person name="Palaniappan K."/>
            <person name="Land M."/>
            <person name="Hauser L."/>
            <person name="Jeffries C.D."/>
            <person name="Brettin T."/>
            <person name="Rohde M."/>
            <person name="Goker M."/>
            <person name="Bristow J."/>
            <person name="Eisen J.A."/>
            <person name="Markowitz V."/>
            <person name="Hugenholtz P."/>
            <person name="Kyrpides N.C."/>
            <person name="Klenk H.P."/>
        </authorList>
    </citation>
    <scope>NUCLEOTIDE SEQUENCE [LARGE SCALE GENOMIC DNA]</scope>
    <source>
        <strain evidence="2">ATCC 25085 / DSM 20731 / CCUG 9996 / CIP 106432 / VR4</strain>
    </source>
</reference>
<dbReference type="RefSeq" id="WP_012938411.1">
    <property type="nucleotide sequence ID" value="NC_013740.1"/>
</dbReference>
<protein>
    <submittedName>
        <fullName evidence="1">Sel1 domain protein repeat-containing protein</fullName>
    </submittedName>
</protein>
<dbReference type="SUPFAM" id="SSF81901">
    <property type="entry name" value="HCP-like"/>
    <property type="match status" value="2"/>
</dbReference>
<evidence type="ECO:0000313" key="2">
    <source>
        <dbReference type="Proteomes" id="UP000001902"/>
    </source>
</evidence>
<dbReference type="InterPro" id="IPR006597">
    <property type="entry name" value="Sel1-like"/>
</dbReference>
<dbReference type="PANTHER" id="PTHR11102:SF160">
    <property type="entry name" value="ERAD-ASSOCIATED E3 UBIQUITIN-PROTEIN LIGASE COMPONENT HRD3"/>
    <property type="match status" value="1"/>
</dbReference>
<proteinExistence type="predicted"/>
<keyword evidence="2" id="KW-1185">Reference proteome</keyword>
<dbReference type="STRING" id="591001.Acfer_1052"/>
<sequence length="649" mass="73056">MDNQLAIVDGNAVFTVEEQNALNQEIDRIIRAHKNNRQEINRLAFECTAALTEADDASSQLANKGFFRRLIGGITGSNKRLQDKINSNMRAARYASQVTLQKLAEQNMMTFDLVTAINNKLNASIEATNEMFKNQFMMMGKFFLKNRRDIVNLEMRMNAVEKNVKLLNWQNAIEYLDYDGIEYSELDDASKIVCLTRDFYDITGGNWTTSDLLLLKAAMGQVGISPHQKVNFFATIKEIAENPNLKQKLLGKQELKTIDDPSYLISLGTLDKLDALENRENYVVNTTVSCVKKIGVNMAPDTIKDQLVNEYMKQCAAVDLQCDIEAYDFLLDLLFNLSEAKSEKLLKPVGDSLSRLFVEDHSKEAFDTIREAAEQEDGKALYMLGKYYGGGYGIVPIDSKKAAECYKKSFEAGYAVAGYDYASRMPDSSEEKNKTIEEVKNEISVLADKGDFLAENVKGLMYDSGVGFPSSQTEAAKWYQRAAEQGYARGQCNLGFMYEYGQGVEQSYEKAVEWYRKAAEQGNARGQCHLGVMYEYGQGVEQSYEKAVEWYRKSAEQGEACGQYNLGSMYRYGKGVTRSIEKAREWYKKTSDQGIEQAKKALASLKAAEEAAGSKVSSFTSPTSEIPHEENMGLIESIRKCFQEVNKRK</sequence>
<organism evidence="1 2">
    <name type="scientific">Acidaminococcus fermentans (strain ATCC 25085 / DSM 20731 / CCUG 9996 / CIP 106432 / VR4)</name>
    <dbReference type="NCBI Taxonomy" id="591001"/>
    <lineage>
        <taxon>Bacteria</taxon>
        <taxon>Bacillati</taxon>
        <taxon>Bacillota</taxon>
        <taxon>Negativicutes</taxon>
        <taxon>Acidaminococcales</taxon>
        <taxon>Acidaminococcaceae</taxon>
        <taxon>Acidaminococcus</taxon>
    </lineage>
</organism>
<evidence type="ECO:0000313" key="1">
    <source>
        <dbReference type="EMBL" id="ADB47422.1"/>
    </source>
</evidence>
<dbReference type="InterPro" id="IPR050767">
    <property type="entry name" value="Sel1_AlgK"/>
</dbReference>
<dbReference type="Gene3D" id="1.25.40.10">
    <property type="entry name" value="Tetratricopeptide repeat domain"/>
    <property type="match status" value="2"/>
</dbReference>
<dbReference type="HOGENOM" id="CLU_406424_0_0_9"/>
<dbReference type="SMART" id="SM00671">
    <property type="entry name" value="SEL1"/>
    <property type="match status" value="5"/>
</dbReference>
<dbReference type="Proteomes" id="UP000001902">
    <property type="component" value="Chromosome"/>
</dbReference>
<name>D2RK20_ACIFV</name>
<dbReference type="EMBL" id="CP001859">
    <property type="protein sequence ID" value="ADB47422.1"/>
    <property type="molecule type" value="Genomic_DNA"/>
</dbReference>
<dbReference type="InterPro" id="IPR011990">
    <property type="entry name" value="TPR-like_helical_dom_sf"/>
</dbReference>
<dbReference type="AlphaFoldDB" id="D2RK20"/>
<gene>
    <name evidence="1" type="ordered locus">Acfer_1052</name>
</gene>
<dbReference type="PANTHER" id="PTHR11102">
    <property type="entry name" value="SEL-1-LIKE PROTEIN"/>
    <property type="match status" value="1"/>
</dbReference>
<dbReference type="Pfam" id="PF08238">
    <property type="entry name" value="Sel1"/>
    <property type="match status" value="5"/>
</dbReference>
<dbReference type="eggNOG" id="COG0790">
    <property type="taxonomic scope" value="Bacteria"/>
</dbReference>